<evidence type="ECO:0000256" key="1">
    <source>
        <dbReference type="SAM" id="MobiDB-lite"/>
    </source>
</evidence>
<feature type="region of interest" description="Disordered" evidence="1">
    <location>
        <begin position="14"/>
        <end position="56"/>
    </location>
</feature>
<protein>
    <recommendedName>
        <fullName evidence="2">WW domain-containing protein</fullName>
    </recommendedName>
</protein>
<reference evidence="3 4" key="1">
    <citation type="submission" date="2013-11" db="EMBL/GenBank/DDBJ databases">
        <title>The Genome Sequence of Phytophthora parasitica P1976.</title>
        <authorList>
            <consortium name="The Broad Institute Genomics Platform"/>
            <person name="Russ C."/>
            <person name="Tyler B."/>
            <person name="Panabieres F."/>
            <person name="Shan W."/>
            <person name="Tripathy S."/>
            <person name="Grunwald N."/>
            <person name="Machado M."/>
            <person name="Johnson C.S."/>
            <person name="Walker B."/>
            <person name="Young S."/>
            <person name="Zeng Q."/>
            <person name="Gargeya S."/>
            <person name="Fitzgerald M."/>
            <person name="Haas B."/>
            <person name="Abouelleil A."/>
            <person name="Allen A.W."/>
            <person name="Alvarado L."/>
            <person name="Arachchi H.M."/>
            <person name="Berlin A.M."/>
            <person name="Chapman S.B."/>
            <person name="Gainer-Dewar J."/>
            <person name="Goldberg J."/>
            <person name="Griggs A."/>
            <person name="Gujja S."/>
            <person name="Hansen M."/>
            <person name="Howarth C."/>
            <person name="Imamovic A."/>
            <person name="Ireland A."/>
            <person name="Larimer J."/>
            <person name="McCowan C."/>
            <person name="Murphy C."/>
            <person name="Pearson M."/>
            <person name="Poon T.W."/>
            <person name="Priest M."/>
            <person name="Roberts A."/>
            <person name="Saif S."/>
            <person name="Shea T."/>
            <person name="Sisk P."/>
            <person name="Sykes S."/>
            <person name="Wortman J."/>
            <person name="Nusbaum C."/>
            <person name="Birren B."/>
        </authorList>
    </citation>
    <scope>NUCLEOTIDE SEQUENCE [LARGE SCALE GENOMIC DNA]</scope>
    <source>
        <strain evidence="3 4">P1976</strain>
    </source>
</reference>
<evidence type="ECO:0000313" key="3">
    <source>
        <dbReference type="EMBL" id="ETO76573.1"/>
    </source>
</evidence>
<dbReference type="Proteomes" id="UP000028582">
    <property type="component" value="Unassembled WGS sequence"/>
</dbReference>
<feature type="region of interest" description="Disordered" evidence="1">
    <location>
        <begin position="78"/>
        <end position="124"/>
    </location>
</feature>
<feature type="compositionally biased region" description="Polar residues" evidence="1">
    <location>
        <begin position="101"/>
        <end position="113"/>
    </location>
</feature>
<evidence type="ECO:0000259" key="2">
    <source>
        <dbReference type="PROSITE" id="PS50020"/>
    </source>
</evidence>
<gene>
    <name evidence="3" type="ORF">F444_08053</name>
</gene>
<dbReference type="InterPro" id="IPR036020">
    <property type="entry name" value="WW_dom_sf"/>
</dbReference>
<organism evidence="3 4">
    <name type="scientific">Phytophthora nicotianae P1976</name>
    <dbReference type="NCBI Taxonomy" id="1317066"/>
    <lineage>
        <taxon>Eukaryota</taxon>
        <taxon>Sar</taxon>
        <taxon>Stramenopiles</taxon>
        <taxon>Oomycota</taxon>
        <taxon>Peronosporomycetes</taxon>
        <taxon>Peronosporales</taxon>
        <taxon>Peronosporaceae</taxon>
        <taxon>Phytophthora</taxon>
    </lineage>
</organism>
<dbReference type="SUPFAM" id="SSF51045">
    <property type="entry name" value="WW domain"/>
    <property type="match status" value="1"/>
</dbReference>
<dbReference type="PROSITE" id="PS50020">
    <property type="entry name" value="WW_DOMAIN_2"/>
    <property type="match status" value="1"/>
</dbReference>
<dbReference type="AlphaFoldDB" id="A0A081ACG2"/>
<sequence length="439" mass="49775">MSISAQVGALELCPEADSAQHCKKPSDPSYSGSNKNDNEKNARNVIPTDNQALTLSETKEFEPLSALDELPLLNRTIAKRGRRRSRKRDRYVSTKAGAPSASISRNSGDNQMAHSGGIDENSLPQIVKPGVPSSQKLNSPLRKMHNHRTWNGRLRQRGDIEVSRSLQRRVSSSDDTLAAFEATKTILLAEIESDERCASFLRQRVPEEARALYPDSPQSQILYKLRDLDRKILMNKEKLAQVRERIADLGGKPSWLTIDPKTELTGHEDKHLDANQQSQASTSIKVSSVAKGAVIIQCGYRAFRARRHLADLLAKTYQRVLNPENNQYFYYNRITNLSQWEAPTLLRRCHCPLDAKPSTLAYTNDPARDAAAKVIQNMFRQRALRVFMQDYKLGNLEKIFDARFGAWYYFNSRTNRSFWENVHHVRLTAANSAIYHPPS</sequence>
<dbReference type="Gene3D" id="2.20.70.10">
    <property type="match status" value="1"/>
</dbReference>
<accession>A0A081ACG2</accession>
<dbReference type="InterPro" id="IPR001202">
    <property type="entry name" value="WW_dom"/>
</dbReference>
<proteinExistence type="predicted"/>
<feature type="compositionally biased region" description="Basic residues" evidence="1">
    <location>
        <begin position="78"/>
        <end position="89"/>
    </location>
</feature>
<dbReference type="EMBL" id="ANJA01001521">
    <property type="protein sequence ID" value="ETO76573.1"/>
    <property type="molecule type" value="Genomic_DNA"/>
</dbReference>
<comment type="caution">
    <text evidence="3">The sequence shown here is derived from an EMBL/GenBank/DDBJ whole genome shotgun (WGS) entry which is preliminary data.</text>
</comment>
<dbReference type="CDD" id="cd00201">
    <property type="entry name" value="WW"/>
    <property type="match status" value="1"/>
</dbReference>
<name>A0A081ACG2_PHYNI</name>
<evidence type="ECO:0000313" key="4">
    <source>
        <dbReference type="Proteomes" id="UP000028582"/>
    </source>
</evidence>
<dbReference type="OrthoDB" id="191651at2759"/>
<feature type="domain" description="WW" evidence="2">
    <location>
        <begin position="311"/>
        <end position="345"/>
    </location>
</feature>
<feature type="compositionally biased region" description="Polar residues" evidence="1">
    <location>
        <begin position="47"/>
        <end position="56"/>
    </location>
</feature>